<organism evidence="1 2">
    <name type="scientific">Trifolium pratense</name>
    <name type="common">Red clover</name>
    <dbReference type="NCBI Taxonomy" id="57577"/>
    <lineage>
        <taxon>Eukaryota</taxon>
        <taxon>Viridiplantae</taxon>
        <taxon>Streptophyta</taxon>
        <taxon>Embryophyta</taxon>
        <taxon>Tracheophyta</taxon>
        <taxon>Spermatophyta</taxon>
        <taxon>Magnoliopsida</taxon>
        <taxon>eudicotyledons</taxon>
        <taxon>Gunneridae</taxon>
        <taxon>Pentapetalae</taxon>
        <taxon>rosids</taxon>
        <taxon>fabids</taxon>
        <taxon>Fabales</taxon>
        <taxon>Fabaceae</taxon>
        <taxon>Papilionoideae</taxon>
        <taxon>50 kb inversion clade</taxon>
        <taxon>NPAAA clade</taxon>
        <taxon>Hologalegina</taxon>
        <taxon>IRL clade</taxon>
        <taxon>Trifolieae</taxon>
        <taxon>Trifolium</taxon>
    </lineage>
</organism>
<sequence>MVEPIVTKDHAKSIVTKPAQQEISAEVISITVHDGQDLQNNNIVDGATENVVKPIVTQPHTKTAPQEIPAEATIHATFQDLHNNNKKSIVIVPAQQEITAAEAIYATVHDGQDLQNNNNVDGATENVVKPIITQSHTKTTPQEIPAEATINATVQDLHNNNKKSIVTVLAQQEITAAEAIYATVHDGQDLQNNNNVDGATENVVKPIITQSHTKTAPQEIPAEATIHATVQDLHNNNKKSIVTVPTQVLTQSRYLRFGMPTDTYLKSSIWNGIKKHVHTVNENTKWLLGSGHSVSFWLDNWLDEPLAVKFNFPVTVYPLLKAKVSSFIENGEWILPATFVNHDVSIRGSIHEIILPRQPMEDRLIWCAYNDGNLIAKQAYVLLFPTQQKLDWTKVPAAVLHVFHSIWLARNDIRFSNAKITMHAAQSKILTASKLSATLALGLSNAAEIAILQKFQLAPRPAAAPSNRLVLWRSPIIGWMMANTDRSVTNVSAAYGGLFRDHTTSDSWDEETEIMVEPIVTKDHAKSIVTKPAQQEISAEVISITVHDGQDLQNNNIVDGATENVVKPIVTQPHTKTAPQEIPAEATIHATFQDLHNNNKKSIVIVPAQQEITAAEAIYATVHDGQDLQNNNNVDGATENVVKPIITQSHTKTTPQEIPAEATINATVQDLHNNNKKSIVTVLAQQEITAAEAIYATVHDGQDLQNNNNVDGATENVVKPIITQSHTKTAPQEIPAEATIHATVQDLHNNNKKSIVTVPTQVLTQSRYLRFGMPTDTYLKSSIWNGIKKHVHTVNENTKWLLGSGHSVSFWLDNWLDEPLAVKFNFPVTVYPLLKAKVSSFIENGEWILPATFVNHDVSIRGSIHEIILPRQPMEDRLIWCAYNDGNLIAKQAYVLLFPTQQKLDWTKVPAAVLHVFHSIWLARNDIRFSNAKITMHAAQSKILTASKLSATLALGLSNAAEIAILQKFQLAPRPAAAPSNRLVLWRSPIIGWMMANTDRSVTNVSAAYGGLFRDHTTSDSWDEETEIMVEPIVTKDHAKSIVTKPAQQEISAEVISITVHDGQDLQNNNIVDGATENVVKPIVTQPHTKTAPQEIPAEATIHATVQDLHNNNKKSIVIVPAQQEITAAEAIYATVHDGQDLQNNNNVDGATENVVKPIITQSHTKTTPQEIPAEATINATVQDLHNNNKKSIVTVPAQQEITAAEAIYATVHDGQDLQNNNNVDGATENVVKPIITQSHTKTAPQEIPAEATIHATVQDLHNNNKKSIVTVPTQVLTQCSRE</sequence>
<keyword evidence="2" id="KW-1185">Reference proteome</keyword>
<gene>
    <name evidence="1" type="ORF">MILVUS5_LOCUS8447</name>
</gene>
<protein>
    <submittedName>
        <fullName evidence="1">Uncharacterized protein</fullName>
    </submittedName>
</protein>
<proteinExistence type="predicted"/>
<comment type="caution">
    <text evidence="1">The sequence shown here is derived from an EMBL/GenBank/DDBJ whole genome shotgun (WGS) entry which is preliminary data.</text>
</comment>
<reference evidence="1" key="1">
    <citation type="submission" date="2023-10" db="EMBL/GenBank/DDBJ databases">
        <authorList>
            <person name="Rodriguez Cubillos JULIANA M."/>
            <person name="De Vega J."/>
        </authorList>
    </citation>
    <scope>NUCLEOTIDE SEQUENCE</scope>
</reference>
<name>A0ACB0J260_TRIPR</name>
<accession>A0ACB0J260</accession>
<evidence type="ECO:0000313" key="2">
    <source>
        <dbReference type="Proteomes" id="UP001177021"/>
    </source>
</evidence>
<dbReference type="EMBL" id="CASHSV030000013">
    <property type="protein sequence ID" value="CAJ2638210.1"/>
    <property type="molecule type" value="Genomic_DNA"/>
</dbReference>
<evidence type="ECO:0000313" key="1">
    <source>
        <dbReference type="EMBL" id="CAJ2638210.1"/>
    </source>
</evidence>
<dbReference type="Proteomes" id="UP001177021">
    <property type="component" value="Unassembled WGS sequence"/>
</dbReference>